<dbReference type="InterPro" id="IPR050763">
    <property type="entry name" value="ABC_transporter_ATP-binding"/>
</dbReference>
<evidence type="ECO:0000256" key="1">
    <source>
        <dbReference type="ARBA" id="ARBA00005417"/>
    </source>
</evidence>
<sequence>MSVVKEVSKMLLTVKDLTKKFNHKIVVNNINLSINQGDLVAFLGPNGAGKSTTINMLTGIIPPTTGIIKLDGLQPSSTQYHQKIGVVFQNSVLDNELTVKENLLSRQKMYRNSVDKLDDWIDKFALQSILNQKYGVLSGGQKRRVDIVRALIHDPELLFLDEPTTGLDIQTRKLIWKVLSDLRKETKLTIVLTTHYLEEAELADFVYVIDHGQVIAADTVNNLKQNFAQDVLTIYPSDMMKISQILSDYKYQIDGQQVAIFVQQYQAIDLLNKLKPVINSFEYRRGNMDDIFLNLTGKGVE</sequence>
<accession>A0A0R2LED8</accession>
<dbReference type="AlphaFoldDB" id="A0A0R2LED8"/>
<dbReference type="PANTHER" id="PTHR42711">
    <property type="entry name" value="ABC TRANSPORTER ATP-BINDING PROTEIN"/>
    <property type="match status" value="1"/>
</dbReference>
<evidence type="ECO:0000256" key="4">
    <source>
        <dbReference type="ARBA" id="ARBA00022840"/>
    </source>
</evidence>
<dbReference type="InterPro" id="IPR003439">
    <property type="entry name" value="ABC_transporter-like_ATP-bd"/>
</dbReference>
<dbReference type="PANTHER" id="PTHR42711:SF5">
    <property type="entry name" value="ABC TRANSPORTER ATP-BINDING PROTEIN NATA"/>
    <property type="match status" value="1"/>
</dbReference>
<dbReference type="Gene3D" id="3.40.50.300">
    <property type="entry name" value="P-loop containing nucleotide triphosphate hydrolases"/>
    <property type="match status" value="1"/>
</dbReference>
<dbReference type="InterPro" id="IPR003593">
    <property type="entry name" value="AAA+_ATPase"/>
</dbReference>
<name>A0A0R2LED8_9LACO</name>
<evidence type="ECO:0000259" key="5">
    <source>
        <dbReference type="PROSITE" id="PS50893"/>
    </source>
</evidence>
<evidence type="ECO:0000256" key="2">
    <source>
        <dbReference type="ARBA" id="ARBA00022448"/>
    </source>
</evidence>
<keyword evidence="7" id="KW-1185">Reference proteome</keyword>
<gene>
    <name evidence="6" type="ORF">IV57_GL002247</name>
</gene>
<comment type="similarity">
    <text evidence="1">Belongs to the ABC transporter superfamily.</text>
</comment>
<organism evidence="6 7">
    <name type="scientific">Companilactobacillus kimchiensis</name>
    <dbReference type="NCBI Taxonomy" id="993692"/>
    <lineage>
        <taxon>Bacteria</taxon>
        <taxon>Bacillati</taxon>
        <taxon>Bacillota</taxon>
        <taxon>Bacilli</taxon>
        <taxon>Lactobacillales</taxon>
        <taxon>Lactobacillaceae</taxon>
        <taxon>Companilactobacillus</taxon>
    </lineage>
</organism>
<evidence type="ECO:0000256" key="3">
    <source>
        <dbReference type="ARBA" id="ARBA00022741"/>
    </source>
</evidence>
<dbReference type="PATRIC" id="fig|993692.3.peg.2288"/>
<dbReference type="PROSITE" id="PS50893">
    <property type="entry name" value="ABC_TRANSPORTER_2"/>
    <property type="match status" value="1"/>
</dbReference>
<reference evidence="6 7" key="1">
    <citation type="journal article" date="2015" name="Genome Announc.">
        <title>Expanding the biotechnology potential of lactobacilli through comparative genomics of 213 strains and associated genera.</title>
        <authorList>
            <person name="Sun Z."/>
            <person name="Harris H.M."/>
            <person name="McCann A."/>
            <person name="Guo C."/>
            <person name="Argimon S."/>
            <person name="Zhang W."/>
            <person name="Yang X."/>
            <person name="Jeffery I.B."/>
            <person name="Cooney J.C."/>
            <person name="Kagawa T.F."/>
            <person name="Liu W."/>
            <person name="Song Y."/>
            <person name="Salvetti E."/>
            <person name="Wrobel A."/>
            <person name="Rasinkangas P."/>
            <person name="Parkhill J."/>
            <person name="Rea M.C."/>
            <person name="O'Sullivan O."/>
            <person name="Ritari J."/>
            <person name="Douillard F.P."/>
            <person name="Paul Ross R."/>
            <person name="Yang R."/>
            <person name="Briner A.E."/>
            <person name="Felis G.E."/>
            <person name="de Vos W.M."/>
            <person name="Barrangou R."/>
            <person name="Klaenhammer T.R."/>
            <person name="Caufield P.W."/>
            <person name="Cui Y."/>
            <person name="Zhang H."/>
            <person name="O'Toole P.W."/>
        </authorList>
    </citation>
    <scope>NUCLEOTIDE SEQUENCE [LARGE SCALE GENOMIC DNA]</scope>
    <source>
        <strain evidence="6 7">DSM 24716</strain>
    </source>
</reference>
<dbReference type="Pfam" id="PF00005">
    <property type="entry name" value="ABC_tran"/>
    <property type="match status" value="1"/>
</dbReference>
<protein>
    <recommendedName>
        <fullName evidence="5">ABC transporter domain-containing protein</fullName>
    </recommendedName>
</protein>
<keyword evidence="4" id="KW-0067">ATP-binding</keyword>
<dbReference type="InterPro" id="IPR027417">
    <property type="entry name" value="P-loop_NTPase"/>
</dbReference>
<feature type="domain" description="ABC transporter" evidence="5">
    <location>
        <begin position="12"/>
        <end position="236"/>
    </location>
</feature>
<evidence type="ECO:0000313" key="7">
    <source>
        <dbReference type="Proteomes" id="UP000051006"/>
    </source>
</evidence>
<evidence type="ECO:0000313" key="6">
    <source>
        <dbReference type="EMBL" id="KRN99915.1"/>
    </source>
</evidence>
<proteinExistence type="inferred from homology"/>
<dbReference type="PROSITE" id="PS00211">
    <property type="entry name" value="ABC_TRANSPORTER_1"/>
    <property type="match status" value="1"/>
</dbReference>
<keyword evidence="2" id="KW-0813">Transport</keyword>
<dbReference type="GO" id="GO:0016887">
    <property type="term" value="F:ATP hydrolysis activity"/>
    <property type="evidence" value="ECO:0007669"/>
    <property type="project" value="InterPro"/>
</dbReference>
<dbReference type="SUPFAM" id="SSF52540">
    <property type="entry name" value="P-loop containing nucleoside triphosphate hydrolases"/>
    <property type="match status" value="1"/>
</dbReference>
<comment type="caution">
    <text evidence="6">The sequence shown here is derived from an EMBL/GenBank/DDBJ whole genome shotgun (WGS) entry which is preliminary data.</text>
</comment>
<dbReference type="GO" id="GO:0005524">
    <property type="term" value="F:ATP binding"/>
    <property type="evidence" value="ECO:0007669"/>
    <property type="project" value="UniProtKB-KW"/>
</dbReference>
<dbReference type="STRING" id="993692.IV57_GL002247"/>
<dbReference type="InterPro" id="IPR017871">
    <property type="entry name" value="ABC_transporter-like_CS"/>
</dbReference>
<keyword evidence="3" id="KW-0547">Nucleotide-binding</keyword>
<dbReference type="Proteomes" id="UP000051006">
    <property type="component" value="Unassembled WGS sequence"/>
</dbReference>
<dbReference type="EMBL" id="JQCF01000006">
    <property type="protein sequence ID" value="KRN99915.1"/>
    <property type="molecule type" value="Genomic_DNA"/>
</dbReference>
<dbReference type="SMART" id="SM00382">
    <property type="entry name" value="AAA"/>
    <property type="match status" value="1"/>
</dbReference>